<gene>
    <name evidence="2" type="ORF">ACFSAV_08565</name>
</gene>
<feature type="transmembrane region" description="Helical" evidence="1">
    <location>
        <begin position="21"/>
        <end position="41"/>
    </location>
</feature>
<keyword evidence="3" id="KW-1185">Reference proteome</keyword>
<reference evidence="3" key="1">
    <citation type="journal article" date="2019" name="Int. J. Syst. Evol. Microbiol.">
        <title>The Global Catalogue of Microorganisms (GCM) 10K type strain sequencing project: providing services to taxonomists for standard genome sequencing and annotation.</title>
        <authorList>
            <consortium name="The Broad Institute Genomics Platform"/>
            <consortium name="The Broad Institute Genome Sequencing Center for Infectious Disease"/>
            <person name="Wu L."/>
            <person name="Ma J."/>
        </authorList>
    </citation>
    <scope>NUCLEOTIDE SEQUENCE [LARGE SCALE GENOMIC DNA]</scope>
    <source>
        <strain evidence="3">CCM 7950</strain>
    </source>
</reference>
<organism evidence="2 3">
    <name type="scientific">Pasteurella oralis</name>
    <dbReference type="NCBI Taxonomy" id="1071947"/>
    <lineage>
        <taxon>Bacteria</taxon>
        <taxon>Pseudomonadati</taxon>
        <taxon>Pseudomonadota</taxon>
        <taxon>Gammaproteobacteria</taxon>
        <taxon>Pasteurellales</taxon>
        <taxon>Pasteurellaceae</taxon>
        <taxon>Pasteurella</taxon>
    </lineage>
</organism>
<evidence type="ECO:0000256" key="1">
    <source>
        <dbReference type="SAM" id="Phobius"/>
    </source>
</evidence>
<name>A0ABW4NUV2_9PAST</name>
<keyword evidence="1" id="KW-0812">Transmembrane</keyword>
<sequence>MMNFNIEVAKMLEVISKDATARRFAYVVVILSFIFGMSWVLPDLINAIRWW</sequence>
<protein>
    <submittedName>
        <fullName evidence="2">Uncharacterized protein</fullName>
    </submittedName>
</protein>
<proteinExistence type="predicted"/>
<keyword evidence="1" id="KW-1133">Transmembrane helix</keyword>
<dbReference type="Proteomes" id="UP001597420">
    <property type="component" value="Unassembled WGS sequence"/>
</dbReference>
<accession>A0ABW4NUV2</accession>
<dbReference type="EMBL" id="JBHUFP010000015">
    <property type="protein sequence ID" value="MFD1806410.1"/>
    <property type="molecule type" value="Genomic_DNA"/>
</dbReference>
<comment type="caution">
    <text evidence="2">The sequence shown here is derived from an EMBL/GenBank/DDBJ whole genome shotgun (WGS) entry which is preliminary data.</text>
</comment>
<keyword evidence="1" id="KW-0472">Membrane</keyword>
<dbReference type="RefSeq" id="WP_379098539.1">
    <property type="nucleotide sequence ID" value="NZ_JBHUFP010000015.1"/>
</dbReference>
<evidence type="ECO:0000313" key="2">
    <source>
        <dbReference type="EMBL" id="MFD1806410.1"/>
    </source>
</evidence>
<evidence type="ECO:0000313" key="3">
    <source>
        <dbReference type="Proteomes" id="UP001597420"/>
    </source>
</evidence>